<organism evidence="1">
    <name type="scientific">marine sediment metagenome</name>
    <dbReference type="NCBI Taxonomy" id="412755"/>
    <lineage>
        <taxon>unclassified sequences</taxon>
        <taxon>metagenomes</taxon>
        <taxon>ecological metagenomes</taxon>
    </lineage>
</organism>
<sequence>MNDSELLRKDIASLHNKVTLKDSEVSALMSIVIQTNKDVSINLVRLTE</sequence>
<evidence type="ECO:0000313" key="1">
    <source>
        <dbReference type="EMBL" id="GAJ08990.1"/>
    </source>
</evidence>
<comment type="caution">
    <text evidence="1">The sequence shown here is derived from an EMBL/GenBank/DDBJ whole genome shotgun (WGS) entry which is preliminary data.</text>
</comment>
<feature type="non-terminal residue" evidence="1">
    <location>
        <position position="48"/>
    </location>
</feature>
<accession>X1VL89</accession>
<dbReference type="AlphaFoldDB" id="X1VL89"/>
<dbReference type="EMBL" id="BARW01032045">
    <property type="protein sequence ID" value="GAJ08990.1"/>
    <property type="molecule type" value="Genomic_DNA"/>
</dbReference>
<gene>
    <name evidence="1" type="ORF">S12H4_50816</name>
</gene>
<proteinExistence type="predicted"/>
<reference evidence="1" key="1">
    <citation type="journal article" date="2014" name="Front. Microbiol.">
        <title>High frequency of phylogenetically diverse reductive dehalogenase-homologous genes in deep subseafloor sedimentary metagenomes.</title>
        <authorList>
            <person name="Kawai M."/>
            <person name="Futagami T."/>
            <person name="Toyoda A."/>
            <person name="Takaki Y."/>
            <person name="Nishi S."/>
            <person name="Hori S."/>
            <person name="Arai W."/>
            <person name="Tsubouchi T."/>
            <person name="Morono Y."/>
            <person name="Uchiyama I."/>
            <person name="Ito T."/>
            <person name="Fujiyama A."/>
            <person name="Inagaki F."/>
            <person name="Takami H."/>
        </authorList>
    </citation>
    <scope>NUCLEOTIDE SEQUENCE</scope>
    <source>
        <strain evidence="1">Expedition CK06-06</strain>
    </source>
</reference>
<name>X1VL89_9ZZZZ</name>
<protein>
    <submittedName>
        <fullName evidence="1">Uncharacterized protein</fullName>
    </submittedName>
</protein>